<dbReference type="Proteomes" id="UP000664628">
    <property type="component" value="Unassembled WGS sequence"/>
</dbReference>
<proteinExistence type="predicted"/>
<evidence type="ECO:0000313" key="1">
    <source>
        <dbReference type="EMBL" id="MBO0953242.1"/>
    </source>
</evidence>
<dbReference type="InterPro" id="IPR013321">
    <property type="entry name" value="Arc_rbn_hlx_hlx"/>
</dbReference>
<sequence length="58" mass="6744">MAKETSLLQVRMSPRLKQQFKQVCEENEIDMSDKVREIIANLVRSHRRPSAKTGKTDD</sequence>
<evidence type="ECO:0000313" key="2">
    <source>
        <dbReference type="Proteomes" id="UP000664628"/>
    </source>
</evidence>
<accession>A0ABS3JTA7</accession>
<dbReference type="InterPro" id="IPR010985">
    <property type="entry name" value="Ribbon_hlx_hlx"/>
</dbReference>
<organism evidence="1 2">
    <name type="scientific">Fibrella forsythiae</name>
    <dbReference type="NCBI Taxonomy" id="2817061"/>
    <lineage>
        <taxon>Bacteria</taxon>
        <taxon>Pseudomonadati</taxon>
        <taxon>Bacteroidota</taxon>
        <taxon>Cytophagia</taxon>
        <taxon>Cytophagales</taxon>
        <taxon>Spirosomataceae</taxon>
        <taxon>Fibrella</taxon>
    </lineage>
</organism>
<dbReference type="RefSeq" id="WP_207333194.1">
    <property type="nucleotide sequence ID" value="NZ_JAFMYW010000027.1"/>
</dbReference>
<dbReference type="SUPFAM" id="SSF47598">
    <property type="entry name" value="Ribbon-helix-helix"/>
    <property type="match status" value="1"/>
</dbReference>
<comment type="caution">
    <text evidence="1">The sequence shown here is derived from an EMBL/GenBank/DDBJ whole genome shotgun (WGS) entry which is preliminary data.</text>
</comment>
<dbReference type="EMBL" id="JAFMYW010000027">
    <property type="protein sequence ID" value="MBO0953242.1"/>
    <property type="molecule type" value="Genomic_DNA"/>
</dbReference>
<dbReference type="Gene3D" id="1.10.1220.10">
    <property type="entry name" value="Met repressor-like"/>
    <property type="match status" value="1"/>
</dbReference>
<protein>
    <submittedName>
        <fullName evidence="1">Uncharacterized protein</fullName>
    </submittedName>
</protein>
<name>A0ABS3JTA7_9BACT</name>
<reference evidence="1 2" key="1">
    <citation type="submission" date="2021-03" db="EMBL/GenBank/DDBJ databases">
        <title>Fibrella sp. HMF5405 genome sequencing and assembly.</title>
        <authorList>
            <person name="Kang H."/>
            <person name="Kim H."/>
            <person name="Bae S."/>
            <person name="Joh K."/>
        </authorList>
    </citation>
    <scope>NUCLEOTIDE SEQUENCE [LARGE SCALE GENOMIC DNA]</scope>
    <source>
        <strain evidence="1 2">HMF5405</strain>
    </source>
</reference>
<keyword evidence="2" id="KW-1185">Reference proteome</keyword>
<gene>
    <name evidence="1" type="ORF">J2I46_32020</name>
</gene>